<organism evidence="2 3">
    <name type="scientific">Labedella gwakjiensis</name>
    <dbReference type="NCBI Taxonomy" id="390269"/>
    <lineage>
        <taxon>Bacteria</taxon>
        <taxon>Bacillati</taxon>
        <taxon>Actinomycetota</taxon>
        <taxon>Actinomycetes</taxon>
        <taxon>Micrococcales</taxon>
        <taxon>Microbacteriaceae</taxon>
        <taxon>Labedella</taxon>
    </lineage>
</organism>
<evidence type="ECO:0008006" key="4">
    <source>
        <dbReference type="Google" id="ProtNLM"/>
    </source>
</evidence>
<feature type="transmembrane region" description="Helical" evidence="1">
    <location>
        <begin position="119"/>
        <end position="145"/>
    </location>
</feature>
<keyword evidence="1" id="KW-0812">Transmembrane</keyword>
<evidence type="ECO:0000313" key="2">
    <source>
        <dbReference type="EMBL" id="PSL38785.1"/>
    </source>
</evidence>
<feature type="transmembrane region" description="Helical" evidence="1">
    <location>
        <begin position="434"/>
        <end position="455"/>
    </location>
</feature>
<feature type="transmembrane region" description="Helical" evidence="1">
    <location>
        <begin position="467"/>
        <end position="488"/>
    </location>
</feature>
<feature type="transmembrane region" description="Helical" evidence="1">
    <location>
        <begin position="402"/>
        <end position="419"/>
    </location>
</feature>
<dbReference type="Proteomes" id="UP000241203">
    <property type="component" value="Unassembled WGS sequence"/>
</dbReference>
<feature type="transmembrane region" description="Helical" evidence="1">
    <location>
        <begin position="157"/>
        <end position="178"/>
    </location>
</feature>
<sequence length="518" mass="56693">MQKTIDPLSTPRRATSLDRVSGVVGAASDGIVRAVSSVWFLVAVVVVFIVGASLMAVMQNYPTVYDEDYHVGIIQIYAGQVSPFIENASSYLGFGDLDRFGSFLYHWLMSFPLRAVDGLGFSLFTQVVVVRLLSVALFASSVIWTRALLLHLGVSRFVSHLAIAVFLALPLTSAVASTVNYDNLAQPLGAAFLLLVVRAYTADRIVAGRWWAVLVVGALACLTKFTFLPIFAVSLVLLVLRRFVWREGRSIGDVWRSIQWPRRRSVIVWASIVAGALVGAVFAERYLGNVILFGSPAPDCGEIHSDAYCSTYSVWERNERLEASHDADPLTVPRAIAFLSNVWIVQMVIRLSFFGATTVTGREFTQGPVIVQQFILIGSYTVLVLAAVVLVALILRRAWQPIIVSGIVYAVFIFVRNFSEYSRFGEPIATQPRYFALFIPILIAIAGVVIGRVIASFYPRGSMVVKAVVALCVLAAFTQGGFAISFFAFAEPDWINFGSPGAVLFDVLARLARLIIVG</sequence>
<feature type="transmembrane region" description="Helical" evidence="1">
    <location>
        <begin position="374"/>
        <end position="395"/>
    </location>
</feature>
<protein>
    <recommendedName>
        <fullName evidence="4">Dolichyl-phosphate-mannose-protein mannosyltransferase</fullName>
    </recommendedName>
</protein>
<proteinExistence type="predicted"/>
<evidence type="ECO:0000313" key="3">
    <source>
        <dbReference type="Proteomes" id="UP000241203"/>
    </source>
</evidence>
<keyword evidence="1" id="KW-1133">Transmembrane helix</keyword>
<dbReference type="EMBL" id="PYAU01000001">
    <property type="protein sequence ID" value="PSL38785.1"/>
    <property type="molecule type" value="Genomic_DNA"/>
</dbReference>
<feature type="transmembrane region" description="Helical" evidence="1">
    <location>
        <begin position="213"/>
        <end position="240"/>
    </location>
</feature>
<accession>A0A2P8GXW6</accession>
<evidence type="ECO:0000256" key="1">
    <source>
        <dbReference type="SAM" id="Phobius"/>
    </source>
</evidence>
<reference evidence="2 3" key="1">
    <citation type="submission" date="2018-03" db="EMBL/GenBank/DDBJ databases">
        <title>Genomic Encyclopedia of Archaeal and Bacterial Type Strains, Phase II (KMG-II): from individual species to whole genera.</title>
        <authorList>
            <person name="Goeker M."/>
        </authorList>
    </citation>
    <scope>NUCLEOTIDE SEQUENCE [LARGE SCALE GENOMIC DNA]</scope>
    <source>
        <strain evidence="2 3">DSM 21548</strain>
    </source>
</reference>
<dbReference type="AlphaFoldDB" id="A0A2P8GXW6"/>
<keyword evidence="1" id="KW-0472">Membrane</keyword>
<comment type="caution">
    <text evidence="2">The sequence shown here is derived from an EMBL/GenBank/DDBJ whole genome shotgun (WGS) entry which is preliminary data.</text>
</comment>
<gene>
    <name evidence="2" type="ORF">CLV49_2414</name>
</gene>
<feature type="transmembrane region" description="Helical" evidence="1">
    <location>
        <begin position="266"/>
        <end position="283"/>
    </location>
</feature>
<feature type="transmembrane region" description="Helical" evidence="1">
    <location>
        <begin position="38"/>
        <end position="58"/>
    </location>
</feature>
<name>A0A2P8GXW6_9MICO</name>